<evidence type="ECO:0000313" key="2">
    <source>
        <dbReference type="Proteomes" id="UP001283361"/>
    </source>
</evidence>
<protein>
    <submittedName>
        <fullName evidence="1">Uncharacterized protein</fullName>
    </submittedName>
</protein>
<proteinExistence type="predicted"/>
<comment type="caution">
    <text evidence="1">The sequence shown here is derived from an EMBL/GenBank/DDBJ whole genome shotgun (WGS) entry which is preliminary data.</text>
</comment>
<name>A0AAE0ZXL9_9GAST</name>
<dbReference type="AlphaFoldDB" id="A0AAE0ZXL9"/>
<dbReference type="Proteomes" id="UP001283361">
    <property type="component" value="Unassembled WGS sequence"/>
</dbReference>
<reference evidence="1" key="1">
    <citation type="journal article" date="2023" name="G3 (Bethesda)">
        <title>A reference genome for the long-term kleptoplast-retaining sea slug Elysia crispata morphotype clarki.</title>
        <authorList>
            <person name="Eastman K.E."/>
            <person name="Pendleton A.L."/>
            <person name="Shaikh M.A."/>
            <person name="Suttiyut T."/>
            <person name="Ogas R."/>
            <person name="Tomko P."/>
            <person name="Gavelis G."/>
            <person name="Widhalm J.R."/>
            <person name="Wisecaver J.H."/>
        </authorList>
    </citation>
    <scope>NUCLEOTIDE SEQUENCE</scope>
    <source>
        <strain evidence="1">ECLA1</strain>
    </source>
</reference>
<organism evidence="1 2">
    <name type="scientific">Elysia crispata</name>
    <name type="common">lettuce slug</name>
    <dbReference type="NCBI Taxonomy" id="231223"/>
    <lineage>
        <taxon>Eukaryota</taxon>
        <taxon>Metazoa</taxon>
        <taxon>Spiralia</taxon>
        <taxon>Lophotrochozoa</taxon>
        <taxon>Mollusca</taxon>
        <taxon>Gastropoda</taxon>
        <taxon>Heterobranchia</taxon>
        <taxon>Euthyneura</taxon>
        <taxon>Panpulmonata</taxon>
        <taxon>Sacoglossa</taxon>
        <taxon>Placobranchoidea</taxon>
        <taxon>Plakobranchidae</taxon>
        <taxon>Elysia</taxon>
    </lineage>
</organism>
<evidence type="ECO:0000313" key="1">
    <source>
        <dbReference type="EMBL" id="KAK3777440.1"/>
    </source>
</evidence>
<sequence length="95" mass="10541">MTANTASATPSSNETSTGFVFEPPSWGLNVEEFIRCLKLPKTPPDDSELVCACIVFEQDIREFYLDPARGSHLGRSVFLWDGEHVTCISPLTLSY</sequence>
<keyword evidence="2" id="KW-1185">Reference proteome</keyword>
<accession>A0AAE0ZXL9</accession>
<dbReference type="EMBL" id="JAWDGP010003079">
    <property type="protein sequence ID" value="KAK3777440.1"/>
    <property type="molecule type" value="Genomic_DNA"/>
</dbReference>
<gene>
    <name evidence="1" type="ORF">RRG08_032543</name>
</gene>